<feature type="domain" description="DUF4440" evidence="1">
    <location>
        <begin position="13"/>
        <end position="115"/>
    </location>
</feature>
<proteinExistence type="predicted"/>
<dbReference type="InterPro" id="IPR027843">
    <property type="entry name" value="DUF4440"/>
</dbReference>
<dbReference type="Pfam" id="PF14534">
    <property type="entry name" value="DUF4440"/>
    <property type="match status" value="1"/>
</dbReference>
<name>A0A919CUJ8_9ACTN</name>
<evidence type="ECO:0000313" key="2">
    <source>
        <dbReference type="EMBL" id="GHD87336.1"/>
    </source>
</evidence>
<comment type="caution">
    <text evidence="2">The sequence shown here is derived from an EMBL/GenBank/DDBJ whole genome shotgun (WGS) entry which is preliminary data.</text>
</comment>
<reference evidence="2" key="2">
    <citation type="submission" date="2020-09" db="EMBL/GenBank/DDBJ databases">
        <authorList>
            <person name="Sun Q."/>
            <person name="Ohkuma M."/>
        </authorList>
    </citation>
    <scope>NUCLEOTIDE SEQUENCE</scope>
    <source>
        <strain evidence="2">JCM 4654</strain>
    </source>
</reference>
<protein>
    <recommendedName>
        <fullName evidence="1">DUF4440 domain-containing protein</fullName>
    </recommendedName>
</protein>
<dbReference type="Gene3D" id="3.10.450.50">
    <property type="match status" value="1"/>
</dbReference>
<sequence length="128" mass="14034">MHDEAEQVDAAVAAELRLMDSAVRASREQAMSLLDPEFVEVGASGRRWTYDEMLAALPELDGAAGDGPRYEPSHMTGAVPAPGLVHLTYETSLGGRRARRSSLWRRSGDTGEWRLYYHQATPVPPGQP</sequence>
<dbReference type="RefSeq" id="WP_190177270.1">
    <property type="nucleotide sequence ID" value="NZ_BMVF01000004.1"/>
</dbReference>
<reference evidence="2" key="1">
    <citation type="journal article" date="2014" name="Int. J. Syst. Evol. Microbiol.">
        <title>Complete genome sequence of Corynebacterium casei LMG S-19264T (=DSM 44701T), isolated from a smear-ripened cheese.</title>
        <authorList>
            <consortium name="US DOE Joint Genome Institute (JGI-PGF)"/>
            <person name="Walter F."/>
            <person name="Albersmeier A."/>
            <person name="Kalinowski J."/>
            <person name="Ruckert C."/>
        </authorList>
    </citation>
    <scope>NUCLEOTIDE SEQUENCE</scope>
    <source>
        <strain evidence="2">JCM 4654</strain>
    </source>
</reference>
<gene>
    <name evidence="2" type="ORF">GCM10010508_19060</name>
</gene>
<organism evidence="2 3">
    <name type="scientific">Streptomyces naganishii JCM 4654</name>
    <dbReference type="NCBI Taxonomy" id="1306179"/>
    <lineage>
        <taxon>Bacteria</taxon>
        <taxon>Bacillati</taxon>
        <taxon>Actinomycetota</taxon>
        <taxon>Actinomycetes</taxon>
        <taxon>Kitasatosporales</taxon>
        <taxon>Streptomycetaceae</taxon>
        <taxon>Streptomyces</taxon>
    </lineage>
</organism>
<evidence type="ECO:0000313" key="3">
    <source>
        <dbReference type="Proteomes" id="UP000608955"/>
    </source>
</evidence>
<dbReference type="InterPro" id="IPR032710">
    <property type="entry name" value="NTF2-like_dom_sf"/>
</dbReference>
<keyword evidence="3" id="KW-1185">Reference proteome</keyword>
<dbReference type="EMBL" id="BMVF01000004">
    <property type="protein sequence ID" value="GHD87336.1"/>
    <property type="molecule type" value="Genomic_DNA"/>
</dbReference>
<dbReference type="AlphaFoldDB" id="A0A919CUJ8"/>
<evidence type="ECO:0000259" key="1">
    <source>
        <dbReference type="Pfam" id="PF14534"/>
    </source>
</evidence>
<dbReference type="SUPFAM" id="SSF54427">
    <property type="entry name" value="NTF2-like"/>
    <property type="match status" value="1"/>
</dbReference>
<dbReference type="Proteomes" id="UP000608955">
    <property type="component" value="Unassembled WGS sequence"/>
</dbReference>
<accession>A0A919CUJ8</accession>